<name>A0A0M3WN81_9ABAC</name>
<sequence length="233" mass="28124">MDRIRMVKSKHLASILSTELTYLYTIASLITYKEVQEHEITQLTEWAMRLEDGSDLEHLKIIYHDKLNELNLRAFEPKNYSYTFTTLWNVIHFMALIADDMFINRDKMTYEHITYHLNQIKTIYYNMFSKLDCAMCRDHYLNVKGQLIFNIEKMTICLNKERFGDKCTLVMAEITDKDNEYDNNILMKYNTLHATMVFHNHVNEYKWVQRNMKPPNNAFRMKWSEYKKLLELN</sequence>
<dbReference type="InterPro" id="IPR007879">
    <property type="entry name" value="Baculo_p33"/>
</dbReference>
<dbReference type="RefSeq" id="YP_009165681.1">
    <property type="nucleotide sequence ID" value="NC_027923.1"/>
</dbReference>
<dbReference type="KEGG" id="vg:26040015"/>
<reference evidence="1 2" key="1">
    <citation type="journal article" date="2016" name="Sci. Rep.">
        <title>Genome sequence of Perigonia lusca single nucleopolyhedrovirus: insights into the evolution of a nucleotide metabolism enzyme in the family Baculoviridae.</title>
        <authorList>
            <person name="Ardisson-Araujo D.M."/>
            <person name="Lima R.N."/>
            <person name="Melo F.L."/>
            <person name="Clem R.J."/>
            <person name="Huang N."/>
            <person name="Bao S.N."/>
            <person name="Sosa-Gomez D.R."/>
            <person name="Ribeiro B.M."/>
        </authorList>
    </citation>
    <scope>NUCLEOTIDE SEQUENCE [LARGE SCALE GENOMIC DNA]</scope>
</reference>
<evidence type="ECO:0000313" key="2">
    <source>
        <dbReference type="Proteomes" id="UP000204667"/>
    </source>
</evidence>
<gene>
    <name evidence="1" type="primary">p33 (sox)</name>
</gene>
<dbReference type="GeneID" id="26040015"/>
<proteinExistence type="predicted"/>
<dbReference type="OrthoDB" id="8905at10239"/>
<protein>
    <submittedName>
        <fullName evidence="1">p33, Sulfhydryloxidase</fullName>
    </submittedName>
</protein>
<accession>A0A0M3WN81</accession>
<dbReference type="Proteomes" id="UP000204667">
    <property type="component" value="Segment"/>
</dbReference>
<dbReference type="Pfam" id="PF05214">
    <property type="entry name" value="Baculo_p33"/>
    <property type="match status" value="1"/>
</dbReference>
<organism evidence="1 2">
    <name type="scientific">Perigonia lusca single nucleopolyhedrovirus</name>
    <dbReference type="NCBI Taxonomy" id="1675865"/>
    <lineage>
        <taxon>Viruses</taxon>
        <taxon>Viruses incertae sedis</taxon>
        <taxon>Naldaviricetes</taxon>
        <taxon>Lefavirales</taxon>
        <taxon>Baculoviridae</taxon>
        <taxon>Alphabaculovirus</taxon>
        <taxon>Alphabaculovirus peluscae</taxon>
        <taxon>Perigonia lusca nucleopolyhedrovirus</taxon>
    </lineage>
</organism>
<evidence type="ECO:0000313" key="1">
    <source>
        <dbReference type="EMBL" id="AKN80658.1"/>
    </source>
</evidence>
<keyword evidence="2" id="KW-1185">Reference proteome</keyword>
<dbReference type="EMBL" id="KM596836">
    <property type="protein sequence ID" value="AKN80658.1"/>
    <property type="molecule type" value="Genomic_DNA"/>
</dbReference>